<dbReference type="EMBL" id="CM024789">
    <property type="protein sequence ID" value="KAG8015130.1"/>
    <property type="molecule type" value="Genomic_DNA"/>
</dbReference>
<keyword evidence="2" id="KW-1185">Reference proteome</keyword>
<evidence type="ECO:0000313" key="2">
    <source>
        <dbReference type="Proteomes" id="UP000805704"/>
    </source>
</evidence>
<organism evidence="1 2">
    <name type="scientific">Nibea albiflora</name>
    <name type="common">Yellow drum</name>
    <name type="synonym">Corvina albiflora</name>
    <dbReference type="NCBI Taxonomy" id="240163"/>
    <lineage>
        <taxon>Eukaryota</taxon>
        <taxon>Metazoa</taxon>
        <taxon>Chordata</taxon>
        <taxon>Craniata</taxon>
        <taxon>Vertebrata</taxon>
        <taxon>Euteleostomi</taxon>
        <taxon>Actinopterygii</taxon>
        <taxon>Neopterygii</taxon>
        <taxon>Teleostei</taxon>
        <taxon>Neoteleostei</taxon>
        <taxon>Acanthomorphata</taxon>
        <taxon>Eupercaria</taxon>
        <taxon>Sciaenidae</taxon>
        <taxon>Nibea</taxon>
    </lineage>
</organism>
<feature type="non-terminal residue" evidence="1">
    <location>
        <position position="1"/>
    </location>
</feature>
<accession>A0ACB7FLH3</accession>
<gene>
    <name evidence="1" type="ORF">GBF38_022437</name>
</gene>
<dbReference type="Proteomes" id="UP000805704">
    <property type="component" value="Chromosome 1"/>
</dbReference>
<sequence length="72" mass="8144">ADQSTSYTDLGHGQYVSARRVSLDAARLAGTPHNSTWHETLAKLHLRRGDRGERAGERKWQERKAQIEGEMV</sequence>
<comment type="caution">
    <text evidence="1">The sequence shown here is derived from an EMBL/GenBank/DDBJ whole genome shotgun (WGS) entry which is preliminary data.</text>
</comment>
<proteinExistence type="predicted"/>
<protein>
    <submittedName>
        <fullName evidence="1">Uncharacterized protein</fullName>
    </submittedName>
</protein>
<evidence type="ECO:0000313" key="1">
    <source>
        <dbReference type="EMBL" id="KAG8015130.1"/>
    </source>
</evidence>
<name>A0ACB7FLH3_NIBAL</name>
<reference evidence="1" key="1">
    <citation type="submission" date="2020-04" db="EMBL/GenBank/DDBJ databases">
        <title>A chromosome-scale assembly and high-density genetic map of the yellow drum (Nibea albiflora) genome.</title>
        <authorList>
            <person name="Xu D."/>
            <person name="Zhang W."/>
            <person name="Chen R."/>
            <person name="Tan P."/>
            <person name="Wang L."/>
            <person name="Song H."/>
            <person name="Tian L."/>
            <person name="Zhu Q."/>
            <person name="Wang B."/>
        </authorList>
    </citation>
    <scope>NUCLEOTIDE SEQUENCE</scope>
    <source>
        <strain evidence="1">ZJHYS-2018</strain>
    </source>
</reference>